<gene>
    <name evidence="13" type="ORF">NP777_28630</name>
</gene>
<comment type="subcellular location">
    <subcellularLocation>
        <location evidence="1">Cytoplasm</location>
    </subcellularLocation>
</comment>
<dbReference type="EMBL" id="JANIAA010000023">
    <property type="protein sequence ID" value="MCQ8192172.1"/>
    <property type="molecule type" value="Genomic_DNA"/>
</dbReference>
<evidence type="ECO:0000256" key="5">
    <source>
        <dbReference type="ARBA" id="ARBA00022490"/>
    </source>
</evidence>
<evidence type="ECO:0000256" key="11">
    <source>
        <dbReference type="ARBA" id="ARBA00031350"/>
    </source>
</evidence>
<sequence>MPVTDPWTDAARALADKVTANAAEWHEAVSVTPRHLLVPQWWERIPNSPAEEWELVAHTEDAPARVATAYSDATLVTRVGPRHADHAKPDEKATGSPTSSSTLPGLVVSMMHRLDAKPGHKVLDVGTGSGYALALFAHRLGDDHVTSVDVDAYLVEAARARLAAFGRTPRIEATDATRALPDSEYDRIMATVSVRPVPETWLHALRPGGRIVTTIAHTALLITADMGDDGVARGSVQPDPATFMETRQEADYPPKLNDVFTLAREGDGEQVRAAVGPIPDLWQEWPLRWLYELDTPGVETRAVKMPDGRRVLWLLAADGSWACAEESEDGAADLVHQGGSRRLWDGLERVRRMWEERNRFSLHSMTVELNPDSGGTLTAPDGTWTFTL</sequence>
<feature type="region of interest" description="Disordered" evidence="12">
    <location>
        <begin position="80"/>
        <end position="102"/>
    </location>
</feature>
<dbReference type="GO" id="GO:0032259">
    <property type="term" value="P:methylation"/>
    <property type="evidence" value="ECO:0007669"/>
    <property type="project" value="UniProtKB-KW"/>
</dbReference>
<dbReference type="EC" id="2.1.1.77" evidence="3"/>
<name>A0ABT1V4F3_9ACTN</name>
<reference evidence="13 14" key="1">
    <citation type="submission" date="2022-07" db="EMBL/GenBank/DDBJ databases">
        <authorList>
            <person name="Phongsopitanun W."/>
            <person name="Tanasupawat S."/>
        </authorList>
    </citation>
    <scope>NUCLEOTIDE SEQUENCE [LARGE SCALE GENOMIC DNA]</scope>
    <source>
        <strain evidence="13 14">RCU-064</strain>
    </source>
</reference>
<keyword evidence="8" id="KW-0949">S-adenosyl-L-methionine</keyword>
<evidence type="ECO:0000256" key="1">
    <source>
        <dbReference type="ARBA" id="ARBA00004496"/>
    </source>
</evidence>
<dbReference type="CDD" id="cd02440">
    <property type="entry name" value="AdoMet_MTases"/>
    <property type="match status" value="1"/>
</dbReference>
<proteinExistence type="inferred from homology"/>
<dbReference type="PANTHER" id="PTHR11579:SF0">
    <property type="entry name" value="PROTEIN-L-ISOASPARTATE(D-ASPARTATE) O-METHYLTRANSFERASE"/>
    <property type="match status" value="1"/>
</dbReference>
<feature type="compositionally biased region" description="Basic and acidic residues" evidence="12">
    <location>
        <begin position="82"/>
        <end position="93"/>
    </location>
</feature>
<evidence type="ECO:0000256" key="7">
    <source>
        <dbReference type="ARBA" id="ARBA00022679"/>
    </source>
</evidence>
<dbReference type="Gene3D" id="3.40.50.150">
    <property type="entry name" value="Vaccinia Virus protein VP39"/>
    <property type="match status" value="1"/>
</dbReference>
<protein>
    <recommendedName>
        <fullName evidence="4">Protein-L-isoaspartate O-methyltransferase</fullName>
        <ecNumber evidence="3">2.1.1.77</ecNumber>
    </recommendedName>
    <alternativeName>
        <fullName evidence="11">L-isoaspartyl protein carboxyl methyltransferase</fullName>
    </alternativeName>
    <alternativeName>
        <fullName evidence="9">Protein L-isoaspartyl methyltransferase</fullName>
    </alternativeName>
    <alternativeName>
        <fullName evidence="10">Protein-beta-aspartate methyltransferase</fullName>
    </alternativeName>
</protein>
<keyword evidence="6 13" id="KW-0489">Methyltransferase</keyword>
<organism evidence="13 14">
    <name type="scientific">Streptomyces rugosispiralis</name>
    <dbReference type="NCBI Taxonomy" id="2967341"/>
    <lineage>
        <taxon>Bacteria</taxon>
        <taxon>Bacillati</taxon>
        <taxon>Actinomycetota</taxon>
        <taxon>Actinomycetes</taxon>
        <taxon>Kitasatosporales</taxon>
        <taxon>Streptomycetaceae</taxon>
        <taxon>Streptomyces</taxon>
    </lineage>
</organism>
<dbReference type="InterPro" id="IPR000682">
    <property type="entry name" value="PCMT"/>
</dbReference>
<dbReference type="SUPFAM" id="SSF53335">
    <property type="entry name" value="S-adenosyl-L-methionine-dependent methyltransferases"/>
    <property type="match status" value="1"/>
</dbReference>
<dbReference type="Pfam" id="PF01135">
    <property type="entry name" value="PCMT"/>
    <property type="match status" value="1"/>
</dbReference>
<dbReference type="Proteomes" id="UP001204746">
    <property type="component" value="Unassembled WGS sequence"/>
</dbReference>
<evidence type="ECO:0000256" key="4">
    <source>
        <dbReference type="ARBA" id="ARBA00013346"/>
    </source>
</evidence>
<keyword evidence="7" id="KW-0808">Transferase</keyword>
<evidence type="ECO:0000256" key="8">
    <source>
        <dbReference type="ARBA" id="ARBA00022691"/>
    </source>
</evidence>
<dbReference type="PANTHER" id="PTHR11579">
    <property type="entry name" value="PROTEIN-L-ISOASPARTATE O-METHYLTRANSFERASE"/>
    <property type="match status" value="1"/>
</dbReference>
<comment type="similarity">
    <text evidence="2">Belongs to the methyltransferase superfamily. L-isoaspartyl/D-aspartyl protein methyltransferase family.</text>
</comment>
<comment type="caution">
    <text evidence="13">The sequence shown here is derived from an EMBL/GenBank/DDBJ whole genome shotgun (WGS) entry which is preliminary data.</text>
</comment>
<accession>A0ABT1V4F3</accession>
<evidence type="ECO:0000256" key="2">
    <source>
        <dbReference type="ARBA" id="ARBA00005369"/>
    </source>
</evidence>
<evidence type="ECO:0000256" key="6">
    <source>
        <dbReference type="ARBA" id="ARBA00022603"/>
    </source>
</evidence>
<evidence type="ECO:0000256" key="3">
    <source>
        <dbReference type="ARBA" id="ARBA00011890"/>
    </source>
</evidence>
<keyword evidence="14" id="KW-1185">Reference proteome</keyword>
<evidence type="ECO:0000256" key="9">
    <source>
        <dbReference type="ARBA" id="ARBA00030757"/>
    </source>
</evidence>
<dbReference type="GO" id="GO:0008168">
    <property type="term" value="F:methyltransferase activity"/>
    <property type="evidence" value="ECO:0007669"/>
    <property type="project" value="UniProtKB-KW"/>
</dbReference>
<evidence type="ECO:0000256" key="10">
    <source>
        <dbReference type="ARBA" id="ARBA00031323"/>
    </source>
</evidence>
<keyword evidence="5" id="KW-0963">Cytoplasm</keyword>
<evidence type="ECO:0000313" key="13">
    <source>
        <dbReference type="EMBL" id="MCQ8192172.1"/>
    </source>
</evidence>
<dbReference type="InterPro" id="IPR029063">
    <property type="entry name" value="SAM-dependent_MTases_sf"/>
</dbReference>
<evidence type="ECO:0000256" key="12">
    <source>
        <dbReference type="SAM" id="MobiDB-lite"/>
    </source>
</evidence>
<dbReference type="RefSeq" id="WP_256653047.1">
    <property type="nucleotide sequence ID" value="NZ_JANIAA010000023.1"/>
</dbReference>
<evidence type="ECO:0000313" key="14">
    <source>
        <dbReference type="Proteomes" id="UP001204746"/>
    </source>
</evidence>